<dbReference type="GeneID" id="81707916"/>
<organism evidence="6 7">
    <name type="scientific">Actinomyces urogenitalis</name>
    <dbReference type="NCBI Taxonomy" id="103621"/>
    <lineage>
        <taxon>Bacteria</taxon>
        <taxon>Bacillati</taxon>
        <taxon>Actinomycetota</taxon>
        <taxon>Actinomycetes</taxon>
        <taxon>Actinomycetales</taxon>
        <taxon>Actinomycetaceae</taxon>
        <taxon>Actinomyces</taxon>
    </lineage>
</organism>
<comment type="similarity">
    <text evidence="1 3">Belongs to the type-B carboxylesterase/lipase family.</text>
</comment>
<evidence type="ECO:0000259" key="5">
    <source>
        <dbReference type="Pfam" id="PF00135"/>
    </source>
</evidence>
<dbReference type="InterPro" id="IPR002018">
    <property type="entry name" value="CarbesteraseB"/>
</dbReference>
<dbReference type="RefSeq" id="WP_101637926.1">
    <property type="nucleotide sequence ID" value="NZ_JAHAIH010000005.1"/>
</dbReference>
<sequence>MSELTRQHVASTPIAVPTTEEGPRVETTAGPVRGLWRRIVSAPDRQGPAPLFTRSAAFYGIPYAEVPFGERRFMAPVRRAGWTQERTALTPSATPQRGSIFDDPAIPEPSVPGEDFLTVNVFTPTPGDEGARLPVLVWIHGGGWSSGSHNSPWYDGAAFNRDGVVTVSVAYRLGYDGYGWVPGSDAPYNRAVLDQVMALEWVRDNIARFGGDPEQVTVAGQSAGGGNSMVLLAVPRAKGLFHRIISQSGALPERSASTTQEMSRTLAQVLGVELSLEGIRSATYDEVFEASRKVTAPDGAGLAGLADPVEALRGVLSQSGSDIPFLPTVDGEVIALDEVEALRSGWGAKVPVLAGSTMHDFAFAGLGMAEAMKGKDLREVLVAGGLSEEIAERVIAAHPEHADAPHMVVGDLISDATFHKVVAEWFLARQEAAAGEGTTSAGSYAYEFAYCAGPLHMATHCMDIPFTFDCLADPYCEHTLGGGAPQELADAMHGVWVSFIREGQPGWESWTERSVGRCFGDNRAGEMSLQEDRVLFDTDRDLVAASR</sequence>
<evidence type="ECO:0000256" key="4">
    <source>
        <dbReference type="SAM" id="MobiDB-lite"/>
    </source>
</evidence>
<evidence type="ECO:0000313" key="7">
    <source>
        <dbReference type="Proteomes" id="UP000234778"/>
    </source>
</evidence>
<dbReference type="EC" id="3.1.1.-" evidence="3"/>
<accession>A0A2I1KU31</accession>
<dbReference type="PANTHER" id="PTHR11559">
    <property type="entry name" value="CARBOXYLESTERASE"/>
    <property type="match status" value="1"/>
</dbReference>
<keyword evidence="2 3" id="KW-0378">Hydrolase</keyword>
<feature type="region of interest" description="Disordered" evidence="4">
    <location>
        <begin position="1"/>
        <end position="28"/>
    </location>
</feature>
<evidence type="ECO:0000256" key="3">
    <source>
        <dbReference type="RuleBase" id="RU361235"/>
    </source>
</evidence>
<feature type="domain" description="Carboxylesterase type B" evidence="5">
    <location>
        <begin position="24"/>
        <end position="506"/>
    </location>
</feature>
<dbReference type="InterPro" id="IPR019826">
    <property type="entry name" value="Carboxylesterase_B_AS"/>
</dbReference>
<evidence type="ECO:0000256" key="1">
    <source>
        <dbReference type="ARBA" id="ARBA00005964"/>
    </source>
</evidence>
<evidence type="ECO:0000313" key="6">
    <source>
        <dbReference type="EMBL" id="PKY99124.1"/>
    </source>
</evidence>
<reference evidence="6 7" key="1">
    <citation type="submission" date="2017-12" db="EMBL/GenBank/DDBJ databases">
        <title>Phylogenetic diversity of female urinary microbiome.</title>
        <authorList>
            <person name="Thomas-White K."/>
            <person name="Wolfe A.J."/>
        </authorList>
    </citation>
    <scope>NUCLEOTIDE SEQUENCE [LARGE SCALE GENOMIC DNA]</scope>
    <source>
        <strain evidence="6 7">UMB0319</strain>
    </source>
</reference>
<dbReference type="PROSITE" id="PS00122">
    <property type="entry name" value="CARBOXYLESTERASE_B_1"/>
    <property type="match status" value="1"/>
</dbReference>
<proteinExistence type="inferred from homology"/>
<dbReference type="AlphaFoldDB" id="A0A2I1KU31"/>
<comment type="caution">
    <text evidence="6">The sequence shown here is derived from an EMBL/GenBank/DDBJ whole genome shotgun (WGS) entry which is preliminary data.</text>
</comment>
<name>A0A2I1KU31_9ACTO</name>
<gene>
    <name evidence="6" type="ORF">CYJ26_03030</name>
</gene>
<dbReference type="GO" id="GO:0016787">
    <property type="term" value="F:hydrolase activity"/>
    <property type="evidence" value="ECO:0007669"/>
    <property type="project" value="UniProtKB-KW"/>
</dbReference>
<dbReference type="Gene3D" id="3.40.50.1820">
    <property type="entry name" value="alpha/beta hydrolase"/>
    <property type="match status" value="1"/>
</dbReference>
<protein>
    <recommendedName>
        <fullName evidence="3">Carboxylic ester hydrolase</fullName>
        <ecNumber evidence="3">3.1.1.-</ecNumber>
    </recommendedName>
</protein>
<dbReference type="SUPFAM" id="SSF53474">
    <property type="entry name" value="alpha/beta-Hydrolases"/>
    <property type="match status" value="1"/>
</dbReference>
<dbReference type="InterPro" id="IPR050309">
    <property type="entry name" value="Type-B_Carboxylest/Lipase"/>
</dbReference>
<dbReference type="Proteomes" id="UP000234778">
    <property type="component" value="Unassembled WGS sequence"/>
</dbReference>
<dbReference type="Pfam" id="PF00135">
    <property type="entry name" value="COesterase"/>
    <property type="match status" value="1"/>
</dbReference>
<dbReference type="EMBL" id="PKHA01000002">
    <property type="protein sequence ID" value="PKY99124.1"/>
    <property type="molecule type" value="Genomic_DNA"/>
</dbReference>
<dbReference type="InterPro" id="IPR029058">
    <property type="entry name" value="AB_hydrolase_fold"/>
</dbReference>
<evidence type="ECO:0000256" key="2">
    <source>
        <dbReference type="ARBA" id="ARBA00022801"/>
    </source>
</evidence>